<accession>A0A0C2D4K9</accession>
<feature type="compositionally biased region" description="Basic and acidic residues" evidence="1">
    <location>
        <begin position="293"/>
        <end position="303"/>
    </location>
</feature>
<feature type="signal peptide" evidence="2">
    <location>
        <begin position="1"/>
        <end position="22"/>
    </location>
</feature>
<feature type="compositionally biased region" description="Low complexity" evidence="1">
    <location>
        <begin position="117"/>
        <end position="136"/>
    </location>
</feature>
<evidence type="ECO:0000313" key="3">
    <source>
        <dbReference type="EMBL" id="KIH64428.1"/>
    </source>
</evidence>
<feature type="compositionally biased region" description="Basic and acidic residues" evidence="1">
    <location>
        <begin position="314"/>
        <end position="361"/>
    </location>
</feature>
<feature type="region of interest" description="Disordered" evidence="1">
    <location>
        <begin position="58"/>
        <end position="177"/>
    </location>
</feature>
<dbReference type="Proteomes" id="UP000054047">
    <property type="component" value="Unassembled WGS sequence"/>
</dbReference>
<evidence type="ECO:0000256" key="2">
    <source>
        <dbReference type="SAM" id="SignalP"/>
    </source>
</evidence>
<proteinExistence type="predicted"/>
<feature type="chain" id="PRO_5002159472" evidence="2">
    <location>
        <begin position="23"/>
        <end position="400"/>
    </location>
</feature>
<feature type="region of interest" description="Disordered" evidence="1">
    <location>
        <begin position="273"/>
        <end position="400"/>
    </location>
</feature>
<feature type="region of interest" description="Disordered" evidence="1">
    <location>
        <begin position="207"/>
        <end position="249"/>
    </location>
</feature>
<organism evidence="3 4">
    <name type="scientific">Ancylostoma duodenale</name>
    <dbReference type="NCBI Taxonomy" id="51022"/>
    <lineage>
        <taxon>Eukaryota</taxon>
        <taxon>Metazoa</taxon>
        <taxon>Ecdysozoa</taxon>
        <taxon>Nematoda</taxon>
        <taxon>Chromadorea</taxon>
        <taxon>Rhabditida</taxon>
        <taxon>Rhabditina</taxon>
        <taxon>Rhabditomorpha</taxon>
        <taxon>Strongyloidea</taxon>
        <taxon>Ancylostomatidae</taxon>
        <taxon>Ancylostomatinae</taxon>
        <taxon>Ancylostoma</taxon>
    </lineage>
</organism>
<name>A0A0C2D4K9_9BILA</name>
<evidence type="ECO:0000256" key="1">
    <source>
        <dbReference type="SAM" id="MobiDB-lite"/>
    </source>
</evidence>
<dbReference type="EMBL" id="KN728073">
    <property type="protein sequence ID" value="KIH64428.1"/>
    <property type="molecule type" value="Genomic_DNA"/>
</dbReference>
<protein>
    <submittedName>
        <fullName evidence="3">Uncharacterized protein</fullName>
    </submittedName>
</protein>
<reference evidence="3 4" key="1">
    <citation type="submission" date="2013-12" db="EMBL/GenBank/DDBJ databases">
        <title>Draft genome of the parsitic nematode Ancylostoma duodenale.</title>
        <authorList>
            <person name="Mitreva M."/>
        </authorList>
    </citation>
    <scope>NUCLEOTIDE SEQUENCE [LARGE SCALE GENOMIC DNA]</scope>
    <source>
        <strain evidence="3 4">Zhejiang</strain>
    </source>
</reference>
<evidence type="ECO:0000313" key="4">
    <source>
        <dbReference type="Proteomes" id="UP000054047"/>
    </source>
</evidence>
<sequence length="400" mass="44490">MCRCRCSALCATAHAVAHFAVATVDDVATFNATATWATSTPLESTYFPTLLPSTRRKVTFRKHTTATPQTNGIEEFLPEPAGFEGRSHHDSSFDNDDDVDKPLTRAPKVWKPHKPTTSHSTSPSTTLTPAPSTVTHTTRRRPSPRTTSTKPSTHPDIDTNTWSTSSEKPRSTKRQWTTATKLTTEEPTTTLAITAAKPRRRTITTTERTTTTEESTTTVTTTESPTTATAQLTTTTTRATTTSTPVDFTTTPSEEFEYEIVEVEVDENGNEIVSEKADSAEKPTVTTTSQIARQKDIGDADKQSDEEEQRVRKRPEAIETSLEVRVEEEQKQQRRPEEAEKQSADVVREQEERKKLVEAQKRALNLPADAEVEYVDGDTTTKPEENEAVEADYVEKEAER</sequence>
<keyword evidence="2" id="KW-0732">Signal</keyword>
<dbReference type="AlphaFoldDB" id="A0A0C2D4K9"/>
<dbReference type="OrthoDB" id="5877335at2759"/>
<keyword evidence="4" id="KW-1185">Reference proteome</keyword>
<gene>
    <name evidence="3" type="ORF">ANCDUO_05260</name>
</gene>